<sequence length="220" mass="26117">MVTDSNRVSEVKIGPPLDERSVKSHYSIQFKFYWPTARPPSFDSRKFNWKHGDYVAMSKHFITIDWHSALNNRHTQDSYTSFLGIFGAAADLFVKRRLPRPAQVKPPWWNQQISSLVRRKRRLFIRKRIKRDDDQLARNHAALCRLVKFTVKMNIIEYEMKLAQTDKKNPKLLYSYMNRRFASKETIAALTDHDDQTVTDRTRICNRLNMFFFSVFKPPT</sequence>
<gene>
    <name evidence="1" type="ORF">BpHYR1_007769</name>
</gene>
<proteinExistence type="predicted"/>
<evidence type="ECO:0000313" key="1">
    <source>
        <dbReference type="EMBL" id="RNA40766.1"/>
    </source>
</evidence>
<organism evidence="1 2">
    <name type="scientific">Brachionus plicatilis</name>
    <name type="common">Marine rotifer</name>
    <name type="synonym">Brachionus muelleri</name>
    <dbReference type="NCBI Taxonomy" id="10195"/>
    <lineage>
        <taxon>Eukaryota</taxon>
        <taxon>Metazoa</taxon>
        <taxon>Spiralia</taxon>
        <taxon>Gnathifera</taxon>
        <taxon>Rotifera</taxon>
        <taxon>Eurotatoria</taxon>
        <taxon>Monogononta</taxon>
        <taxon>Pseudotrocha</taxon>
        <taxon>Ploima</taxon>
        <taxon>Brachionidae</taxon>
        <taxon>Brachionus</taxon>
    </lineage>
</organism>
<dbReference type="GO" id="GO:0031012">
    <property type="term" value="C:extracellular matrix"/>
    <property type="evidence" value="ECO:0007669"/>
    <property type="project" value="TreeGrafter"/>
</dbReference>
<accession>A0A3M7SYG0</accession>
<dbReference type="EMBL" id="REGN01000597">
    <property type="protein sequence ID" value="RNA40766.1"/>
    <property type="molecule type" value="Genomic_DNA"/>
</dbReference>
<evidence type="ECO:0008006" key="3">
    <source>
        <dbReference type="Google" id="ProtNLM"/>
    </source>
</evidence>
<comment type="caution">
    <text evidence="1">The sequence shown here is derived from an EMBL/GenBank/DDBJ whole genome shotgun (WGS) entry which is preliminary data.</text>
</comment>
<dbReference type="PANTHER" id="PTHR33395">
    <property type="entry name" value="TRANSCRIPTASE, PUTATIVE-RELATED-RELATED"/>
    <property type="match status" value="1"/>
</dbReference>
<dbReference type="PANTHER" id="PTHR33395:SF22">
    <property type="entry name" value="REVERSE TRANSCRIPTASE DOMAIN-CONTAINING PROTEIN"/>
    <property type="match status" value="1"/>
</dbReference>
<dbReference type="GO" id="GO:0007508">
    <property type="term" value="P:larval heart development"/>
    <property type="evidence" value="ECO:0007669"/>
    <property type="project" value="TreeGrafter"/>
</dbReference>
<evidence type="ECO:0000313" key="2">
    <source>
        <dbReference type="Proteomes" id="UP000276133"/>
    </source>
</evidence>
<reference evidence="1 2" key="1">
    <citation type="journal article" date="2018" name="Sci. Rep.">
        <title>Genomic signatures of local adaptation to the degree of environmental predictability in rotifers.</title>
        <authorList>
            <person name="Franch-Gras L."/>
            <person name="Hahn C."/>
            <person name="Garcia-Roger E.M."/>
            <person name="Carmona M.J."/>
            <person name="Serra M."/>
            <person name="Gomez A."/>
        </authorList>
    </citation>
    <scope>NUCLEOTIDE SEQUENCE [LARGE SCALE GENOMIC DNA]</scope>
    <source>
        <strain evidence="1">HYR1</strain>
    </source>
</reference>
<dbReference type="AlphaFoldDB" id="A0A3M7SYG0"/>
<keyword evidence="2" id="KW-1185">Reference proteome</keyword>
<dbReference type="Proteomes" id="UP000276133">
    <property type="component" value="Unassembled WGS sequence"/>
</dbReference>
<dbReference type="GO" id="GO:0061343">
    <property type="term" value="P:cell adhesion involved in heart morphogenesis"/>
    <property type="evidence" value="ECO:0007669"/>
    <property type="project" value="TreeGrafter"/>
</dbReference>
<name>A0A3M7SYG0_BRAPC</name>
<protein>
    <recommendedName>
        <fullName evidence="3">RNA-directed DNA polymerase from mobile element jockey-like</fullName>
    </recommendedName>
</protein>